<dbReference type="EMBL" id="BJHY01000001">
    <property type="protein sequence ID" value="GDY75925.1"/>
    <property type="molecule type" value="Genomic_DNA"/>
</dbReference>
<dbReference type="Proteomes" id="UP000299211">
    <property type="component" value="Unassembled WGS sequence"/>
</dbReference>
<reference evidence="3 4" key="1">
    <citation type="submission" date="2019-04" db="EMBL/GenBank/DDBJ databases">
        <title>Draft genome sequences of Streptomyces avermitilis ATCC 31267.</title>
        <authorList>
            <person name="Komaki H."/>
            <person name="Tamura T."/>
            <person name="Hosoyama A."/>
        </authorList>
    </citation>
    <scope>NUCLEOTIDE SEQUENCE [LARGE SCALE GENOMIC DNA]</scope>
    <source>
        <strain evidence="3 4">ATCC 31267</strain>
    </source>
</reference>
<evidence type="ECO:0000313" key="4">
    <source>
        <dbReference type="Proteomes" id="UP000299211"/>
    </source>
</evidence>
<proteinExistence type="predicted"/>
<evidence type="ECO:0000313" key="2">
    <source>
        <dbReference type="EMBL" id="GDY63927.1"/>
    </source>
</evidence>
<organism evidence="2 5">
    <name type="scientific">Streptomyces avermitilis</name>
    <dbReference type="NCBI Taxonomy" id="33903"/>
    <lineage>
        <taxon>Bacteria</taxon>
        <taxon>Bacillati</taxon>
        <taxon>Actinomycetota</taxon>
        <taxon>Actinomycetes</taxon>
        <taxon>Kitasatosporales</taxon>
        <taxon>Streptomycetaceae</taxon>
        <taxon>Streptomyces</taxon>
    </lineage>
</organism>
<accession>A0A4D4LZI2</accession>
<reference evidence="2 5" key="2">
    <citation type="submission" date="2019-04" db="EMBL/GenBank/DDBJ databases">
        <title>Draft genome sequences of Streptomyces avermitilis NBRC 14893.</title>
        <authorList>
            <person name="Komaki H."/>
            <person name="Tamura T."/>
            <person name="Hosoyama A."/>
        </authorList>
    </citation>
    <scope>NUCLEOTIDE SEQUENCE [LARGE SCALE GENOMIC DNA]</scope>
    <source>
        <strain evidence="2 5">NBRC 14893</strain>
    </source>
</reference>
<name>A0A4D4LZI2_STRAX</name>
<protein>
    <submittedName>
        <fullName evidence="2">Uncharacterized protein</fullName>
    </submittedName>
</protein>
<dbReference type="EMBL" id="BJHX01000001">
    <property type="protein sequence ID" value="GDY63927.1"/>
    <property type="molecule type" value="Genomic_DNA"/>
</dbReference>
<feature type="region of interest" description="Disordered" evidence="1">
    <location>
        <begin position="54"/>
        <end position="91"/>
    </location>
</feature>
<evidence type="ECO:0000256" key="1">
    <source>
        <dbReference type="SAM" id="MobiDB-lite"/>
    </source>
</evidence>
<evidence type="ECO:0000313" key="3">
    <source>
        <dbReference type="EMBL" id="GDY75925.1"/>
    </source>
</evidence>
<sequence>MCVCINPNRPAYPRIPSYGPGPCDPGYARGLPHPLRRTVPLTPAAHRPQLHVTALAPHDLAEAPVPYVGRGRSPDPGPRPRLQNPHGPKLP</sequence>
<evidence type="ECO:0000313" key="5">
    <source>
        <dbReference type="Proteomes" id="UP000302139"/>
    </source>
</evidence>
<comment type="caution">
    <text evidence="2">The sequence shown here is derived from an EMBL/GenBank/DDBJ whole genome shotgun (WGS) entry which is preliminary data.</text>
</comment>
<dbReference type="AlphaFoldDB" id="A0A4D4LZI2"/>
<dbReference type="Proteomes" id="UP000302139">
    <property type="component" value="Unassembled WGS sequence"/>
</dbReference>
<gene>
    <name evidence="2" type="ORF">SAV14893_033200</name>
    <name evidence="3" type="ORF">SAV31267_054100</name>
</gene>